<comment type="caution">
    <text evidence="4">The sequence shown here is derived from an EMBL/GenBank/DDBJ whole genome shotgun (WGS) entry which is preliminary data.</text>
</comment>
<keyword evidence="2" id="KW-1133">Transmembrane helix</keyword>
<feature type="transmembrane region" description="Helical" evidence="2">
    <location>
        <begin position="58"/>
        <end position="80"/>
    </location>
</feature>
<evidence type="ECO:0000256" key="3">
    <source>
        <dbReference type="SAM" id="SignalP"/>
    </source>
</evidence>
<keyword evidence="5" id="KW-1185">Reference proteome</keyword>
<sequence>MYAIVKMKNMKLRKNWLNLRLFLILHYLLDLTKGVNGTTNSTNQKDNSAYFSSQMLTGVLAGVGFFIGLLIFVCVAWQCCCGDACDKKKSATKKKVVMKKRVGPSPPRSEPATRSTTAESRR</sequence>
<organism evidence="4 5">
    <name type="scientific">Potamilus streckersoni</name>
    <dbReference type="NCBI Taxonomy" id="2493646"/>
    <lineage>
        <taxon>Eukaryota</taxon>
        <taxon>Metazoa</taxon>
        <taxon>Spiralia</taxon>
        <taxon>Lophotrochozoa</taxon>
        <taxon>Mollusca</taxon>
        <taxon>Bivalvia</taxon>
        <taxon>Autobranchia</taxon>
        <taxon>Heteroconchia</taxon>
        <taxon>Palaeoheterodonta</taxon>
        <taxon>Unionida</taxon>
        <taxon>Unionoidea</taxon>
        <taxon>Unionidae</taxon>
        <taxon>Ambleminae</taxon>
        <taxon>Lampsilini</taxon>
        <taxon>Potamilus</taxon>
    </lineage>
</organism>
<dbReference type="EMBL" id="JAEAOA010001029">
    <property type="protein sequence ID" value="KAK3610945.1"/>
    <property type="molecule type" value="Genomic_DNA"/>
</dbReference>
<keyword evidence="2" id="KW-0472">Membrane</keyword>
<reference evidence="4" key="2">
    <citation type="journal article" date="2021" name="Genome Biol. Evol.">
        <title>Developing a high-quality reference genome for a parasitic bivalve with doubly uniparental inheritance (Bivalvia: Unionida).</title>
        <authorList>
            <person name="Smith C.H."/>
        </authorList>
    </citation>
    <scope>NUCLEOTIDE SEQUENCE</scope>
    <source>
        <strain evidence="4">CHS0354</strain>
        <tissue evidence="4">Mantle</tissue>
    </source>
</reference>
<gene>
    <name evidence="4" type="ORF">CHS0354_016707</name>
</gene>
<evidence type="ECO:0000256" key="2">
    <source>
        <dbReference type="SAM" id="Phobius"/>
    </source>
</evidence>
<feature type="compositionally biased region" description="Polar residues" evidence="1">
    <location>
        <begin position="112"/>
        <end position="122"/>
    </location>
</feature>
<evidence type="ECO:0000256" key="1">
    <source>
        <dbReference type="SAM" id="MobiDB-lite"/>
    </source>
</evidence>
<feature type="compositionally biased region" description="Basic residues" evidence="1">
    <location>
        <begin position="90"/>
        <end position="102"/>
    </location>
</feature>
<keyword evidence="3" id="KW-0732">Signal</keyword>
<feature type="chain" id="PRO_5042235394" evidence="3">
    <location>
        <begin position="35"/>
        <end position="122"/>
    </location>
</feature>
<feature type="signal peptide" evidence="3">
    <location>
        <begin position="1"/>
        <end position="34"/>
    </location>
</feature>
<keyword evidence="2" id="KW-0812">Transmembrane</keyword>
<name>A0AAE0TJA0_9BIVA</name>
<reference evidence="4" key="1">
    <citation type="journal article" date="2021" name="Genome Biol. Evol.">
        <title>A High-Quality Reference Genome for a Parasitic Bivalve with Doubly Uniparental Inheritance (Bivalvia: Unionida).</title>
        <authorList>
            <person name="Smith C.H."/>
        </authorList>
    </citation>
    <scope>NUCLEOTIDE SEQUENCE</scope>
    <source>
        <strain evidence="4">CHS0354</strain>
    </source>
</reference>
<evidence type="ECO:0000313" key="5">
    <source>
        <dbReference type="Proteomes" id="UP001195483"/>
    </source>
</evidence>
<dbReference type="AlphaFoldDB" id="A0AAE0TJA0"/>
<evidence type="ECO:0000313" key="4">
    <source>
        <dbReference type="EMBL" id="KAK3610945.1"/>
    </source>
</evidence>
<accession>A0AAE0TJA0</accession>
<dbReference type="Proteomes" id="UP001195483">
    <property type="component" value="Unassembled WGS sequence"/>
</dbReference>
<proteinExistence type="predicted"/>
<feature type="region of interest" description="Disordered" evidence="1">
    <location>
        <begin position="86"/>
        <end position="122"/>
    </location>
</feature>
<protein>
    <submittedName>
        <fullName evidence="4">Uncharacterized protein</fullName>
    </submittedName>
</protein>
<reference evidence="4" key="3">
    <citation type="submission" date="2023-05" db="EMBL/GenBank/DDBJ databases">
        <authorList>
            <person name="Smith C.H."/>
        </authorList>
    </citation>
    <scope>NUCLEOTIDE SEQUENCE</scope>
    <source>
        <strain evidence="4">CHS0354</strain>
        <tissue evidence="4">Mantle</tissue>
    </source>
</reference>